<organism evidence="6 7">
    <name type="scientific">Nematostella vectensis</name>
    <name type="common">Starlet sea anemone</name>
    <dbReference type="NCBI Taxonomy" id="45351"/>
    <lineage>
        <taxon>Eukaryota</taxon>
        <taxon>Metazoa</taxon>
        <taxon>Cnidaria</taxon>
        <taxon>Anthozoa</taxon>
        <taxon>Hexacorallia</taxon>
        <taxon>Actiniaria</taxon>
        <taxon>Edwardsiidae</taxon>
        <taxon>Nematostella</taxon>
    </lineage>
</organism>
<reference evidence="6 7" key="1">
    <citation type="journal article" date="2007" name="Science">
        <title>Sea anemone genome reveals ancestral eumetazoan gene repertoire and genomic organization.</title>
        <authorList>
            <person name="Putnam N.H."/>
            <person name="Srivastava M."/>
            <person name="Hellsten U."/>
            <person name="Dirks B."/>
            <person name="Chapman J."/>
            <person name="Salamov A."/>
            <person name="Terry A."/>
            <person name="Shapiro H."/>
            <person name="Lindquist E."/>
            <person name="Kapitonov V.V."/>
            <person name="Jurka J."/>
            <person name="Genikhovich G."/>
            <person name="Grigoriev I.V."/>
            <person name="Lucas S.M."/>
            <person name="Steele R.E."/>
            <person name="Finnerty J.R."/>
            <person name="Technau U."/>
            <person name="Martindale M.Q."/>
            <person name="Rokhsar D.S."/>
        </authorList>
    </citation>
    <scope>NUCLEOTIDE SEQUENCE [LARGE SCALE GENOMIC DNA]</scope>
    <source>
        <strain evidence="7">CH2 X CH6</strain>
    </source>
</reference>
<dbReference type="InterPro" id="IPR044638">
    <property type="entry name" value="ALDH7A1-like"/>
</dbReference>
<evidence type="ECO:0000313" key="6">
    <source>
        <dbReference type="EMBL" id="EDO29370.1"/>
    </source>
</evidence>
<sequence length="111" mass="11575">MTCGNVNIWKGAPSTPLTSVAVTRIVGSVLEANGFSGAVSSLVCGGAEIGEAIAKDPRIDLVSFTGSTAVGQKVGVAVQERFGIVFSFMFSSVVTFLGIDYISLHFSNWNL</sequence>
<dbReference type="KEGG" id="nve:5499931"/>
<dbReference type="PANTHER" id="PTHR43521:SF1">
    <property type="entry name" value="ALPHA-AMINOADIPIC SEMIALDEHYDE DEHYDROGENASE"/>
    <property type="match status" value="1"/>
</dbReference>
<evidence type="ECO:0000256" key="1">
    <source>
        <dbReference type="ARBA" id="ARBA00009986"/>
    </source>
</evidence>
<gene>
    <name evidence="6" type="ORF">NEMVEDRAFT_v1g221956</name>
</gene>
<keyword evidence="7" id="KW-1185">Reference proteome</keyword>
<evidence type="ECO:0000256" key="3">
    <source>
        <dbReference type="ARBA" id="ARBA00023027"/>
    </source>
</evidence>
<comment type="similarity">
    <text evidence="1">Belongs to the aldehyde dehydrogenase family.</text>
</comment>
<keyword evidence="4" id="KW-0472">Membrane</keyword>
<dbReference type="Proteomes" id="UP000001593">
    <property type="component" value="Unassembled WGS sequence"/>
</dbReference>
<evidence type="ECO:0000256" key="4">
    <source>
        <dbReference type="SAM" id="Phobius"/>
    </source>
</evidence>
<dbReference type="Pfam" id="PF00171">
    <property type="entry name" value="Aldedh"/>
    <property type="match status" value="1"/>
</dbReference>
<keyword evidence="3" id="KW-0520">NAD</keyword>
<feature type="transmembrane region" description="Helical" evidence="4">
    <location>
        <begin position="82"/>
        <end position="104"/>
    </location>
</feature>
<keyword evidence="4" id="KW-1133">Transmembrane helix</keyword>
<evidence type="ECO:0000259" key="5">
    <source>
        <dbReference type="Pfam" id="PF00171"/>
    </source>
</evidence>
<dbReference type="InParanoid" id="A7T3U3"/>
<name>A7T3U3_NEMVE</name>
<proteinExistence type="inferred from homology"/>
<dbReference type="STRING" id="45351.A7T3U3"/>
<dbReference type="GO" id="GO:0004029">
    <property type="term" value="F:aldehyde dehydrogenase (NAD+) activity"/>
    <property type="evidence" value="ECO:0007669"/>
    <property type="project" value="InterPro"/>
</dbReference>
<feature type="domain" description="Aldehyde dehydrogenase" evidence="5">
    <location>
        <begin position="2"/>
        <end position="81"/>
    </location>
</feature>
<evidence type="ECO:0000256" key="2">
    <source>
        <dbReference type="ARBA" id="ARBA00023002"/>
    </source>
</evidence>
<dbReference type="AlphaFoldDB" id="A7T3U3"/>
<dbReference type="HOGENOM" id="CLU_2161347_0_0_1"/>
<accession>A7T3U3</accession>
<keyword evidence="2" id="KW-0560">Oxidoreductase</keyword>
<evidence type="ECO:0000313" key="7">
    <source>
        <dbReference type="Proteomes" id="UP000001593"/>
    </source>
</evidence>
<dbReference type="SUPFAM" id="SSF53720">
    <property type="entry name" value="ALDH-like"/>
    <property type="match status" value="1"/>
</dbReference>
<protein>
    <recommendedName>
        <fullName evidence="5">Aldehyde dehydrogenase domain-containing protein</fullName>
    </recommendedName>
</protein>
<dbReference type="PANTHER" id="PTHR43521">
    <property type="entry name" value="ALPHA-AMINOADIPIC SEMIALDEHYDE DEHYDROGENASE"/>
    <property type="match status" value="1"/>
</dbReference>
<dbReference type="Gene3D" id="3.40.605.10">
    <property type="entry name" value="Aldehyde Dehydrogenase, Chain A, domain 1"/>
    <property type="match status" value="1"/>
</dbReference>
<dbReference type="PhylomeDB" id="A7T3U3"/>
<keyword evidence="4" id="KW-0812">Transmembrane</keyword>
<dbReference type="eggNOG" id="KOG2453">
    <property type="taxonomic scope" value="Eukaryota"/>
</dbReference>
<dbReference type="InterPro" id="IPR016161">
    <property type="entry name" value="Ald_DH/histidinol_DH"/>
</dbReference>
<dbReference type="InterPro" id="IPR016162">
    <property type="entry name" value="Ald_DH_N"/>
</dbReference>
<dbReference type="InterPro" id="IPR015590">
    <property type="entry name" value="Aldehyde_DH_dom"/>
</dbReference>
<dbReference type="EMBL" id="DS470645">
    <property type="protein sequence ID" value="EDO29370.1"/>
    <property type="molecule type" value="Genomic_DNA"/>
</dbReference>